<dbReference type="RefSeq" id="WP_109335281.1">
    <property type="nucleotide sequence ID" value="NZ_CP021354.1"/>
</dbReference>
<dbReference type="Proteomes" id="UP000245711">
    <property type="component" value="Chromosome"/>
</dbReference>
<evidence type="ECO:0000259" key="3">
    <source>
        <dbReference type="Pfam" id="PF07995"/>
    </source>
</evidence>
<feature type="signal peptide" evidence="2">
    <location>
        <begin position="1"/>
        <end position="26"/>
    </location>
</feature>
<dbReference type="KEGG" id="roz:CBI38_22550"/>
<evidence type="ECO:0000256" key="1">
    <source>
        <dbReference type="SAM" id="MobiDB-lite"/>
    </source>
</evidence>
<feature type="region of interest" description="Disordered" evidence="1">
    <location>
        <begin position="24"/>
        <end position="53"/>
    </location>
</feature>
<dbReference type="Gene3D" id="2.120.10.30">
    <property type="entry name" value="TolB, C-terminal domain"/>
    <property type="match status" value="1"/>
</dbReference>
<dbReference type="AlphaFoldDB" id="A0A2S2BZD3"/>
<organism evidence="4 5">
    <name type="scientific">Rhodococcus oxybenzonivorans</name>
    <dbReference type="NCBI Taxonomy" id="1990687"/>
    <lineage>
        <taxon>Bacteria</taxon>
        <taxon>Bacillati</taxon>
        <taxon>Actinomycetota</taxon>
        <taxon>Actinomycetes</taxon>
        <taxon>Mycobacteriales</taxon>
        <taxon>Nocardiaceae</taxon>
        <taxon>Rhodococcus</taxon>
    </lineage>
</organism>
<reference evidence="4 5" key="1">
    <citation type="submission" date="2017-05" db="EMBL/GenBank/DDBJ databases">
        <title>Isolation of Rhodococcus sp. S2-17 biodegrading of BP-3.</title>
        <authorList>
            <person name="Lee Y."/>
            <person name="Kim K.H."/>
            <person name="Chun B.H."/>
            <person name="Jung H.S."/>
            <person name="Jeon C.O."/>
        </authorList>
    </citation>
    <scope>NUCLEOTIDE SEQUENCE [LARGE SCALE GENOMIC DNA]</scope>
    <source>
        <strain evidence="4 5">S2-17</strain>
    </source>
</reference>
<dbReference type="PANTHER" id="PTHR19328:SF13">
    <property type="entry name" value="HIPL1 PROTEIN"/>
    <property type="match status" value="1"/>
</dbReference>
<protein>
    <submittedName>
        <fullName evidence="4">Glucose dehydrogenase</fullName>
    </submittedName>
</protein>
<dbReference type="InterPro" id="IPR011041">
    <property type="entry name" value="Quinoprot_gluc/sorb_DH_b-prop"/>
</dbReference>
<dbReference type="EMBL" id="CP021354">
    <property type="protein sequence ID" value="AWK73924.1"/>
    <property type="molecule type" value="Genomic_DNA"/>
</dbReference>
<evidence type="ECO:0000313" key="4">
    <source>
        <dbReference type="EMBL" id="AWK73924.1"/>
    </source>
</evidence>
<gene>
    <name evidence="4" type="ORF">CBI38_22550</name>
</gene>
<keyword evidence="2" id="KW-0732">Signal</keyword>
<sequence>MRQSKLAALALATTAVLGLPTAQATAQPSPFPFDTGSLGSGSGDPEIPTEDTLPDLTVTPLLEGLDHPWDAVQAPDGAVLTGQRSGGFFVRRADGSTGPVAADLADLYVQSETGLMGIALAADFAQSRRLYTCQGFQGGGVTDIRIQSWTVDSAWTELTRGAAVLTGIPVQDGRHGGCRILTAADGTLFVGTGDTAAPGVPQDPNSLGGKTLHINPDGTPAAGNPNAASPVYTLGHRNAQGLAQQPGTGRVYAVDQGTTRDDEVNLLVAGGNYGYKPDRIPGIYDESVPMTDPVRVPGAIAAVWSSGSTTLATGSGAFVSGSGWGPWNGAFVMGGLKTKQLIFLRLAADGQSVTAQTFGLQDQYGRLRSVTPTPDGSLLVTTDNGDTDQVLRVTPQG</sequence>
<keyword evidence="5" id="KW-1185">Reference proteome</keyword>
<dbReference type="Pfam" id="PF07995">
    <property type="entry name" value="GSDH"/>
    <property type="match status" value="1"/>
</dbReference>
<accession>A0A2S2BZD3</accession>
<dbReference type="PANTHER" id="PTHR19328">
    <property type="entry name" value="HEDGEHOG-INTERACTING PROTEIN"/>
    <property type="match status" value="1"/>
</dbReference>
<proteinExistence type="predicted"/>
<feature type="domain" description="Glucose/Sorbosone dehydrogenase" evidence="3">
    <location>
        <begin position="65"/>
        <end position="387"/>
    </location>
</feature>
<dbReference type="OrthoDB" id="9770043at2"/>
<evidence type="ECO:0000313" key="5">
    <source>
        <dbReference type="Proteomes" id="UP000245711"/>
    </source>
</evidence>
<dbReference type="InterPro" id="IPR011042">
    <property type="entry name" value="6-blade_b-propeller_TolB-like"/>
</dbReference>
<dbReference type="SUPFAM" id="SSF50952">
    <property type="entry name" value="Soluble quinoprotein glucose dehydrogenase"/>
    <property type="match status" value="1"/>
</dbReference>
<feature type="chain" id="PRO_5038794993" evidence="2">
    <location>
        <begin position="27"/>
        <end position="397"/>
    </location>
</feature>
<name>A0A2S2BZD3_9NOCA</name>
<evidence type="ECO:0000256" key="2">
    <source>
        <dbReference type="SAM" id="SignalP"/>
    </source>
</evidence>
<dbReference type="InterPro" id="IPR012938">
    <property type="entry name" value="Glc/Sorbosone_DH"/>
</dbReference>